<dbReference type="SUPFAM" id="SSF53955">
    <property type="entry name" value="Lysozyme-like"/>
    <property type="match status" value="1"/>
</dbReference>
<dbReference type="PANTHER" id="PTHR37406:SF1">
    <property type="entry name" value="T4-TYPE LYSOZYME 1-RELATED"/>
    <property type="match status" value="1"/>
</dbReference>
<gene>
    <name evidence="4" type="ORF">LSP00402_LOCUS21819</name>
</gene>
<evidence type="ECO:0000256" key="1">
    <source>
        <dbReference type="ARBA" id="ARBA00022529"/>
    </source>
</evidence>
<dbReference type="GO" id="GO:0003796">
    <property type="term" value="F:lysozyme activity"/>
    <property type="evidence" value="ECO:0007669"/>
    <property type="project" value="InterPro"/>
</dbReference>
<dbReference type="GO" id="GO:0042742">
    <property type="term" value="P:defense response to bacterium"/>
    <property type="evidence" value="ECO:0007669"/>
    <property type="project" value="UniProtKB-KW"/>
</dbReference>
<evidence type="ECO:0000256" key="3">
    <source>
        <dbReference type="SAM" id="SignalP"/>
    </source>
</evidence>
<dbReference type="GO" id="GO:0009253">
    <property type="term" value="P:peptidoglycan catabolic process"/>
    <property type="evidence" value="ECO:0007669"/>
    <property type="project" value="InterPro"/>
</dbReference>
<dbReference type="GO" id="GO:0016998">
    <property type="term" value="P:cell wall macromolecule catabolic process"/>
    <property type="evidence" value="ECO:0007669"/>
    <property type="project" value="InterPro"/>
</dbReference>
<evidence type="ECO:0000313" key="4">
    <source>
        <dbReference type="EMBL" id="CAD9777803.1"/>
    </source>
</evidence>
<organism evidence="4">
    <name type="scientific">Lotharella oceanica</name>
    <dbReference type="NCBI Taxonomy" id="641309"/>
    <lineage>
        <taxon>Eukaryota</taxon>
        <taxon>Sar</taxon>
        <taxon>Rhizaria</taxon>
        <taxon>Cercozoa</taxon>
        <taxon>Chlorarachniophyceae</taxon>
        <taxon>Lotharella</taxon>
    </lineage>
</organism>
<sequence>MLAIFAAVLFASSAQACRSDQDLIEEAEGFRSCVYTDTTGHPTICYGYNLDNYNAKSDISKVGANYDDVRSGKSCLSKSQCSTLLQGALSSARSGARNVFGSGVCTCVMNVLVDMTYNLGQAGIGSLPTFK</sequence>
<feature type="signal peptide" evidence="3">
    <location>
        <begin position="1"/>
        <end position="16"/>
    </location>
</feature>
<keyword evidence="1" id="KW-0929">Antimicrobial</keyword>
<evidence type="ECO:0000256" key="2">
    <source>
        <dbReference type="ARBA" id="ARBA00022638"/>
    </source>
</evidence>
<dbReference type="Gene3D" id="1.10.530.40">
    <property type="match status" value="1"/>
</dbReference>
<dbReference type="InterPro" id="IPR023346">
    <property type="entry name" value="Lysozyme-like_dom_sf"/>
</dbReference>
<feature type="chain" id="PRO_5030806231" evidence="3">
    <location>
        <begin position="17"/>
        <end position="131"/>
    </location>
</feature>
<dbReference type="InterPro" id="IPR002196">
    <property type="entry name" value="Glyco_hydro_24"/>
</dbReference>
<accession>A0A7S2U3G1</accession>
<keyword evidence="2" id="KW-0081">Bacteriolytic enzyme</keyword>
<dbReference type="EMBL" id="HBHP01035448">
    <property type="protein sequence ID" value="CAD9777803.1"/>
    <property type="molecule type" value="Transcribed_RNA"/>
</dbReference>
<dbReference type="InterPro" id="IPR052619">
    <property type="entry name" value="Phage_lysozyme-like"/>
</dbReference>
<dbReference type="GO" id="GO:0031640">
    <property type="term" value="P:killing of cells of another organism"/>
    <property type="evidence" value="ECO:0007669"/>
    <property type="project" value="UniProtKB-KW"/>
</dbReference>
<name>A0A7S2U3G1_9EUKA</name>
<dbReference type="PANTHER" id="PTHR37406">
    <property type="entry name" value="T4-TYPE LYSOZYME 1-RELATED"/>
    <property type="match status" value="1"/>
</dbReference>
<dbReference type="AlphaFoldDB" id="A0A7S2U3G1"/>
<dbReference type="InterPro" id="IPR023347">
    <property type="entry name" value="Lysozyme_dom_sf"/>
</dbReference>
<reference evidence="4" key="1">
    <citation type="submission" date="2021-01" db="EMBL/GenBank/DDBJ databases">
        <authorList>
            <person name="Corre E."/>
            <person name="Pelletier E."/>
            <person name="Niang G."/>
            <person name="Scheremetjew M."/>
            <person name="Finn R."/>
            <person name="Kale V."/>
            <person name="Holt S."/>
            <person name="Cochrane G."/>
            <person name="Meng A."/>
            <person name="Brown T."/>
            <person name="Cohen L."/>
        </authorList>
    </citation>
    <scope>NUCLEOTIDE SEQUENCE</scope>
    <source>
        <strain evidence="4">CCMP622</strain>
    </source>
</reference>
<protein>
    <submittedName>
        <fullName evidence="4">Uncharacterized protein</fullName>
    </submittedName>
</protein>
<proteinExistence type="predicted"/>
<dbReference type="Pfam" id="PF00959">
    <property type="entry name" value="Phage_lysozyme"/>
    <property type="match status" value="1"/>
</dbReference>
<keyword evidence="3" id="KW-0732">Signal</keyword>